<dbReference type="InterPro" id="IPR001060">
    <property type="entry name" value="FCH_dom"/>
</dbReference>
<reference evidence="4" key="2">
    <citation type="submission" date="2021-08" db="EMBL/GenBank/DDBJ databases">
        <authorList>
            <person name="Gostincar C."/>
            <person name="Sun X."/>
            <person name="Song Z."/>
            <person name="Gunde-Cimerman N."/>
        </authorList>
    </citation>
    <scope>NUCLEOTIDE SEQUENCE</scope>
    <source>
        <strain evidence="4">EXF-8016</strain>
    </source>
</reference>
<feature type="compositionally biased region" description="Polar residues" evidence="2">
    <location>
        <begin position="432"/>
        <end position="446"/>
    </location>
</feature>
<protein>
    <recommendedName>
        <fullName evidence="3">MHD domain-containing protein</fullName>
    </recommendedName>
</protein>
<feature type="compositionally biased region" description="Basic and acidic residues" evidence="2">
    <location>
        <begin position="300"/>
        <end position="319"/>
    </location>
</feature>
<keyword evidence="1" id="KW-0254">Endocytosis</keyword>
<dbReference type="Gene3D" id="1.20.1270.60">
    <property type="entry name" value="Arfaptin homology (AH) domain/BAR domain"/>
    <property type="match status" value="1"/>
</dbReference>
<sequence length="920" mass="99480">MDRQEYPTMAAALEPGQAINVLNDRVRQVGRLNSDIADWLQERRRLEEQYSAGLHKLARRSPPGDSIQDLGIFSVPWTTLTSALETLADSHQVLAQRIEVDVERPLRDFASTNREMQAMSTIQGNLASMARDVENAQKKSERLNNKGSNNASRADSELEGAQSQWSSQSPYVFESLQSLDESRLNHLRDVLTQFQTHEIDAIEKTRVSAESVLNILLNVETADEIKTYALRVSSGDMVPREPKARNRQSIFVPPSLGPSSHHDDGASMRSGSAPAERASEPEKQKSGKGLKRLGTLLGRKNRESKMIPDRASESPERKPSRPSAFNSLSSRFGRNTDLPTPLEESEEPNRPRSPLRNTNSSHRGTANGDKELPPIDGSALSLAAAGLAPEPNHQSYQQSSPQSFQQSSQQPFQQSSSSQLQEPLQPSHASLPAQSTSQPFASEFPSTMQPMQPTQPTQPIRDNQGFSEPPAAFDAISQAEREAADANDASQPSFKLDIRNAPIAEEGGDAALTTMANTLKMQAPPPTSRRAGTVRGRRDMRASVYGQSPVTTPDITTEEEPVRTISPALQTHETTRAPLEISTSSLPTAQSPSSPGFASSSSAFSPFHGSAQAIAANVFARPASRIGESDYDAGSIRSGRSLSSSQSQTNKHPDLHEPGLNSSIIETVSAWFEQGQLTRSVTIGEIALAYNPTNFTSPFGHENIRVDGFSSLEKVAPNPAFLTAASEQSGEYSVNLGGISKTAVAFKYQVSNPGATAAPLLLTPAWKIEPTQTSAILSYSLNPAFTLPAGQSSVTLQNVVLMLYLDPTSKASTCLSKPVGNFDKTKNLIYWQLGNITLSSTPGKLLARFQTPEGEAKPGHIEAKWEVVGADLGTGLGISVKEEAKEADPFADESLATAEGGNWKRVAEVRRVVSGVYQAK</sequence>
<feature type="region of interest" description="Disordered" evidence="2">
    <location>
        <begin position="630"/>
        <end position="659"/>
    </location>
</feature>
<name>A0A9P8GK63_AURME</name>
<dbReference type="CDD" id="cd09264">
    <property type="entry name" value="AP_Syp1_MHD"/>
    <property type="match status" value="1"/>
</dbReference>
<dbReference type="CDD" id="cd07650">
    <property type="entry name" value="F-BAR_Syp1p_like"/>
    <property type="match status" value="1"/>
</dbReference>
<feature type="compositionally biased region" description="Low complexity" evidence="2">
    <location>
        <begin position="447"/>
        <end position="459"/>
    </location>
</feature>
<feature type="non-terminal residue" evidence="4">
    <location>
        <position position="1"/>
    </location>
</feature>
<organism evidence="4 5">
    <name type="scientific">Aureobasidium melanogenum</name>
    <name type="common">Aureobasidium pullulans var. melanogenum</name>
    <dbReference type="NCBI Taxonomy" id="46634"/>
    <lineage>
        <taxon>Eukaryota</taxon>
        <taxon>Fungi</taxon>
        <taxon>Dikarya</taxon>
        <taxon>Ascomycota</taxon>
        <taxon>Pezizomycotina</taxon>
        <taxon>Dothideomycetes</taxon>
        <taxon>Dothideomycetidae</taxon>
        <taxon>Dothideales</taxon>
        <taxon>Saccotheciaceae</taxon>
        <taxon>Aureobasidium</taxon>
    </lineage>
</organism>
<feature type="compositionally biased region" description="Basic and acidic residues" evidence="2">
    <location>
        <begin position="134"/>
        <end position="144"/>
    </location>
</feature>
<gene>
    <name evidence="4" type="ORF">KCV03_g2730</name>
</gene>
<feature type="compositionally biased region" description="Low complexity" evidence="2">
    <location>
        <begin position="591"/>
        <end position="602"/>
    </location>
</feature>
<dbReference type="GO" id="GO:0030139">
    <property type="term" value="C:endocytic vesicle"/>
    <property type="evidence" value="ECO:0007669"/>
    <property type="project" value="TreeGrafter"/>
</dbReference>
<dbReference type="Pfam" id="PF10291">
    <property type="entry name" value="muHD"/>
    <property type="match status" value="1"/>
</dbReference>
<dbReference type="EMBL" id="JAHFYH010000013">
    <property type="protein sequence ID" value="KAH0226132.1"/>
    <property type="molecule type" value="Genomic_DNA"/>
</dbReference>
<feature type="compositionally biased region" description="Low complexity" evidence="2">
    <location>
        <begin position="377"/>
        <end position="427"/>
    </location>
</feature>
<dbReference type="GO" id="GO:0032153">
    <property type="term" value="C:cell division site"/>
    <property type="evidence" value="ECO:0007669"/>
    <property type="project" value="TreeGrafter"/>
</dbReference>
<dbReference type="OrthoDB" id="331602at2759"/>
<dbReference type="InterPro" id="IPR028565">
    <property type="entry name" value="MHD"/>
</dbReference>
<feature type="region of interest" description="Disordered" evidence="2">
    <location>
        <begin position="238"/>
        <end position="495"/>
    </location>
</feature>
<dbReference type="SMART" id="SM00055">
    <property type="entry name" value="FCH"/>
    <property type="match status" value="1"/>
</dbReference>
<dbReference type="InterPro" id="IPR049609">
    <property type="entry name" value="Syp1-like_MHD"/>
</dbReference>
<comment type="caution">
    <text evidence="4">The sequence shown here is derived from an EMBL/GenBank/DDBJ whole genome shotgun (WGS) entry which is preliminary data.</text>
</comment>
<dbReference type="InterPro" id="IPR027267">
    <property type="entry name" value="AH/BAR_dom_sf"/>
</dbReference>
<dbReference type="PANTHER" id="PTHR23065">
    <property type="entry name" value="PROLINE-SERINE-THREONINE PHOSPHATASE INTERACTING PROTEIN 1"/>
    <property type="match status" value="1"/>
</dbReference>
<dbReference type="GO" id="GO:0032185">
    <property type="term" value="P:septin cytoskeleton organization"/>
    <property type="evidence" value="ECO:0007669"/>
    <property type="project" value="TreeGrafter"/>
</dbReference>
<evidence type="ECO:0000259" key="3">
    <source>
        <dbReference type="PROSITE" id="PS51072"/>
    </source>
</evidence>
<dbReference type="Pfam" id="PF00611">
    <property type="entry name" value="FCH"/>
    <property type="match status" value="1"/>
</dbReference>
<dbReference type="PANTHER" id="PTHR23065:SF54">
    <property type="entry name" value="SUPPRESSOR OF YEAST PROFILIN DELETION"/>
    <property type="match status" value="1"/>
</dbReference>
<dbReference type="SUPFAM" id="SSF103657">
    <property type="entry name" value="BAR/IMD domain-like"/>
    <property type="match status" value="1"/>
</dbReference>
<evidence type="ECO:0000256" key="1">
    <source>
        <dbReference type="ARBA" id="ARBA00022583"/>
    </source>
</evidence>
<feature type="compositionally biased region" description="Low complexity" evidence="2">
    <location>
        <begin position="634"/>
        <end position="648"/>
    </location>
</feature>
<dbReference type="FunFam" id="1.20.1270.60:FF:000102">
    <property type="entry name" value="WGS project CABT00000000 data, contig 2.23"/>
    <property type="match status" value="1"/>
</dbReference>
<feature type="domain" description="MHD" evidence="3">
    <location>
        <begin position="657"/>
        <end position="920"/>
    </location>
</feature>
<proteinExistence type="predicted"/>
<dbReference type="InterPro" id="IPR018808">
    <property type="entry name" value="Muniscin_C"/>
</dbReference>
<dbReference type="AlphaFoldDB" id="A0A9P8GK63"/>
<evidence type="ECO:0000313" key="4">
    <source>
        <dbReference type="EMBL" id="KAH0226132.1"/>
    </source>
</evidence>
<feature type="region of interest" description="Disordered" evidence="2">
    <location>
        <begin position="582"/>
        <end position="602"/>
    </location>
</feature>
<evidence type="ECO:0000313" key="5">
    <source>
        <dbReference type="Proteomes" id="UP000767238"/>
    </source>
</evidence>
<dbReference type="GO" id="GO:0006897">
    <property type="term" value="P:endocytosis"/>
    <property type="evidence" value="ECO:0007669"/>
    <property type="project" value="UniProtKB-KW"/>
</dbReference>
<reference evidence="4" key="1">
    <citation type="journal article" date="2021" name="J Fungi (Basel)">
        <title>Virulence traits and population genomics of the black yeast Aureobasidium melanogenum.</title>
        <authorList>
            <person name="Cernosa A."/>
            <person name="Sun X."/>
            <person name="Gostincar C."/>
            <person name="Fang C."/>
            <person name="Gunde-Cimerman N."/>
            <person name="Song Z."/>
        </authorList>
    </citation>
    <scope>NUCLEOTIDE SEQUENCE</scope>
    <source>
        <strain evidence="4">EXF-8016</strain>
    </source>
</reference>
<dbReference type="GO" id="GO:0005886">
    <property type="term" value="C:plasma membrane"/>
    <property type="evidence" value="ECO:0007669"/>
    <property type="project" value="TreeGrafter"/>
</dbReference>
<accession>A0A9P8GK63</accession>
<feature type="region of interest" description="Disordered" evidence="2">
    <location>
        <begin position="134"/>
        <end position="165"/>
    </location>
</feature>
<dbReference type="Proteomes" id="UP000767238">
    <property type="component" value="Unassembled WGS sequence"/>
</dbReference>
<evidence type="ECO:0000256" key="2">
    <source>
        <dbReference type="SAM" id="MobiDB-lite"/>
    </source>
</evidence>
<dbReference type="PROSITE" id="PS51072">
    <property type="entry name" value="MHD"/>
    <property type="match status" value="1"/>
</dbReference>